<protein>
    <submittedName>
        <fullName evidence="2">Uncharacterized protein</fullName>
    </submittedName>
</protein>
<evidence type="ECO:0000313" key="3">
    <source>
        <dbReference type="Proteomes" id="UP001620626"/>
    </source>
</evidence>
<dbReference type="EMBL" id="JBICBT010001178">
    <property type="protein sequence ID" value="KAL3079894.1"/>
    <property type="molecule type" value="Genomic_DNA"/>
</dbReference>
<feature type="compositionally biased region" description="Basic and acidic residues" evidence="1">
    <location>
        <begin position="15"/>
        <end position="26"/>
    </location>
</feature>
<dbReference type="Proteomes" id="UP001620626">
    <property type="component" value="Unassembled WGS sequence"/>
</dbReference>
<dbReference type="AlphaFoldDB" id="A0ABD2IID1"/>
<organism evidence="2 3">
    <name type="scientific">Heterodera trifolii</name>
    <dbReference type="NCBI Taxonomy" id="157864"/>
    <lineage>
        <taxon>Eukaryota</taxon>
        <taxon>Metazoa</taxon>
        <taxon>Ecdysozoa</taxon>
        <taxon>Nematoda</taxon>
        <taxon>Chromadorea</taxon>
        <taxon>Rhabditida</taxon>
        <taxon>Tylenchina</taxon>
        <taxon>Tylenchomorpha</taxon>
        <taxon>Tylenchoidea</taxon>
        <taxon>Heteroderidae</taxon>
        <taxon>Heteroderinae</taxon>
        <taxon>Heterodera</taxon>
    </lineage>
</organism>
<sequence>MLTRDERRKIRRERKAMSDKADDGTRIPEGLVELKFEAPASSDGRTIDRRRDDDKVGFRFQIFHASAGPMGSGQKGGEKARSSIRPTLSFNLMEKKRAKHYDDLPEQSYGPGSADYSQ</sequence>
<evidence type="ECO:0000313" key="2">
    <source>
        <dbReference type="EMBL" id="KAL3079894.1"/>
    </source>
</evidence>
<keyword evidence="3" id="KW-1185">Reference proteome</keyword>
<proteinExistence type="predicted"/>
<feature type="region of interest" description="Disordered" evidence="1">
    <location>
        <begin position="1"/>
        <end position="26"/>
    </location>
</feature>
<comment type="caution">
    <text evidence="2">The sequence shown here is derived from an EMBL/GenBank/DDBJ whole genome shotgun (WGS) entry which is preliminary data.</text>
</comment>
<evidence type="ECO:0000256" key="1">
    <source>
        <dbReference type="SAM" id="MobiDB-lite"/>
    </source>
</evidence>
<feature type="region of interest" description="Disordered" evidence="1">
    <location>
        <begin position="65"/>
        <end position="91"/>
    </location>
</feature>
<feature type="region of interest" description="Disordered" evidence="1">
    <location>
        <begin position="99"/>
        <end position="118"/>
    </location>
</feature>
<reference evidence="2 3" key="1">
    <citation type="submission" date="2024-10" db="EMBL/GenBank/DDBJ databases">
        <authorList>
            <person name="Kim D."/>
        </authorList>
    </citation>
    <scope>NUCLEOTIDE SEQUENCE [LARGE SCALE GENOMIC DNA]</scope>
    <source>
        <strain evidence="2">BH-2024</strain>
    </source>
</reference>
<gene>
    <name evidence="2" type="ORF">niasHT_038411</name>
</gene>
<accession>A0ABD2IID1</accession>
<name>A0ABD2IID1_9BILA</name>